<comment type="caution">
    <text evidence="1">The sequence shown here is derived from an EMBL/GenBank/DDBJ whole genome shotgun (WGS) entry which is preliminary data.</text>
</comment>
<dbReference type="Gene3D" id="3.20.20.150">
    <property type="entry name" value="Divalent-metal-dependent TIM barrel enzymes"/>
    <property type="match status" value="1"/>
</dbReference>
<evidence type="ECO:0000313" key="2">
    <source>
        <dbReference type="Proteomes" id="UP000011626"/>
    </source>
</evidence>
<dbReference type="EMBL" id="AOIU01000036">
    <property type="protein sequence ID" value="ELZ22238.1"/>
    <property type="molecule type" value="Genomic_DNA"/>
</dbReference>
<protein>
    <submittedName>
        <fullName evidence="1">Xylose isomerase domain-containing protein</fullName>
    </submittedName>
</protein>
<dbReference type="AlphaFoldDB" id="M0CHX9"/>
<evidence type="ECO:0000313" key="1">
    <source>
        <dbReference type="EMBL" id="ELZ22238.1"/>
    </source>
</evidence>
<gene>
    <name evidence="1" type="ORF">C475_17038</name>
</gene>
<sequence length="240" mass="26446">MVRTAINLYSVRDLDLPMAEILDRCAAAGYDGVQFSGGFGGLSAEELADHLDDLDLDVTAAHVDVDEMESDPAEVVEFHETVGADGAVVPWLGPERFESREATLETADRVDGMAADMQEHGFDLHYHNHDHEFVEFDDTTGFEVFADHTDALLEPDVGWIETAGHDPVEILDRYGDRIEIVHMKDMNDGEFCEIGDGDVDMQACADTAREIDAEWLVYEHDEPEDPAASIDTGAEFLAGL</sequence>
<dbReference type="STRING" id="797114.C475_17038"/>
<dbReference type="PANTHER" id="PTHR12110:SF41">
    <property type="entry name" value="INOSOSE DEHYDRATASE"/>
    <property type="match status" value="1"/>
</dbReference>
<keyword evidence="1" id="KW-0413">Isomerase</keyword>
<dbReference type="OrthoDB" id="165864at2157"/>
<dbReference type="GO" id="GO:0016853">
    <property type="term" value="F:isomerase activity"/>
    <property type="evidence" value="ECO:0007669"/>
    <property type="project" value="UniProtKB-KW"/>
</dbReference>
<dbReference type="RefSeq" id="WP_006885074.1">
    <property type="nucleotide sequence ID" value="NZ_AOIU01000036.1"/>
</dbReference>
<accession>M0CHX9</accession>
<dbReference type="InterPro" id="IPR036237">
    <property type="entry name" value="Xyl_isomerase-like_sf"/>
</dbReference>
<dbReference type="SUPFAM" id="SSF51658">
    <property type="entry name" value="Xylose isomerase-like"/>
    <property type="match status" value="1"/>
</dbReference>
<dbReference type="Proteomes" id="UP000011626">
    <property type="component" value="Unassembled WGS sequence"/>
</dbReference>
<dbReference type="PANTHER" id="PTHR12110">
    <property type="entry name" value="HYDROXYPYRUVATE ISOMERASE"/>
    <property type="match status" value="1"/>
</dbReference>
<proteinExistence type="predicted"/>
<organism evidence="1 2">
    <name type="scientific">Halosimplex carlsbadense 2-9-1</name>
    <dbReference type="NCBI Taxonomy" id="797114"/>
    <lineage>
        <taxon>Archaea</taxon>
        <taxon>Methanobacteriati</taxon>
        <taxon>Methanobacteriota</taxon>
        <taxon>Stenosarchaea group</taxon>
        <taxon>Halobacteria</taxon>
        <taxon>Halobacteriales</taxon>
        <taxon>Haloarculaceae</taxon>
        <taxon>Halosimplex</taxon>
    </lineage>
</organism>
<name>M0CHX9_9EURY</name>
<reference evidence="1 2" key="1">
    <citation type="journal article" date="2014" name="PLoS Genet.">
        <title>Phylogenetically driven sequencing of extremely halophilic archaea reveals strategies for static and dynamic osmo-response.</title>
        <authorList>
            <person name="Becker E.A."/>
            <person name="Seitzer P.M."/>
            <person name="Tritt A."/>
            <person name="Larsen D."/>
            <person name="Krusor M."/>
            <person name="Yao A.I."/>
            <person name="Wu D."/>
            <person name="Madern D."/>
            <person name="Eisen J.A."/>
            <person name="Darling A.E."/>
            <person name="Facciotti M.T."/>
        </authorList>
    </citation>
    <scope>NUCLEOTIDE SEQUENCE [LARGE SCALE GENOMIC DNA]</scope>
    <source>
        <strain evidence="1 2">2-9-1</strain>
    </source>
</reference>
<keyword evidence="2" id="KW-1185">Reference proteome</keyword>
<dbReference type="InterPro" id="IPR050312">
    <property type="entry name" value="IolE/XylAMocC-like"/>
</dbReference>
<dbReference type="eggNOG" id="arCOG01902">
    <property type="taxonomic scope" value="Archaea"/>
</dbReference>